<sequence>MRIKLTMMFVMLFTTAMAQKQINLTPEIEVTLSKGLNIFDDKENTESINKMVRSGIPPEPYRLLVTDFAYKKGNIIVRFFVGKSEWPTDYNEDKRPKYNKLNTRHVKDTSFLILDYQIGKKSYHKIEVKNTKSKDVVTIEIEYNAFVNGEKQRAGDLMKELLEGFRFR</sequence>
<evidence type="ECO:0008006" key="4">
    <source>
        <dbReference type="Google" id="ProtNLM"/>
    </source>
</evidence>
<dbReference type="RefSeq" id="WP_202092853.1">
    <property type="nucleotide sequence ID" value="NZ_JAELVM010000003.1"/>
</dbReference>
<dbReference type="Proteomes" id="UP000661696">
    <property type="component" value="Unassembled WGS sequence"/>
</dbReference>
<keyword evidence="3" id="KW-1185">Reference proteome</keyword>
<keyword evidence="1" id="KW-0732">Signal</keyword>
<feature type="signal peptide" evidence="1">
    <location>
        <begin position="1"/>
        <end position="18"/>
    </location>
</feature>
<gene>
    <name evidence="2" type="ORF">JET18_16600</name>
</gene>
<feature type="chain" id="PRO_5046228234" description="DUF4251 domain-containing protein" evidence="1">
    <location>
        <begin position="19"/>
        <end position="168"/>
    </location>
</feature>
<dbReference type="EMBL" id="JAELVM010000003">
    <property type="protein sequence ID" value="MBL1222475.1"/>
    <property type="molecule type" value="Genomic_DNA"/>
</dbReference>
<protein>
    <recommendedName>
        <fullName evidence="4">DUF4251 domain-containing protein</fullName>
    </recommendedName>
</protein>
<proteinExistence type="predicted"/>
<accession>A0ABS1QIM9</accession>
<reference evidence="2 3" key="1">
    <citation type="submission" date="2020-12" db="EMBL/GenBank/DDBJ databases">
        <title>Chryseobacterium endoalhailicus sp. nov., isolated from seed of leguminous plant.</title>
        <authorList>
            <person name="Zhang X."/>
        </authorList>
    </citation>
    <scope>NUCLEOTIDE SEQUENCE [LARGE SCALE GENOMIC DNA]</scope>
    <source>
        <strain evidence="2 3">L7</strain>
    </source>
</reference>
<evidence type="ECO:0000313" key="2">
    <source>
        <dbReference type="EMBL" id="MBL1222475.1"/>
    </source>
</evidence>
<name>A0ABS1QIM9_9FLAO</name>
<evidence type="ECO:0000256" key="1">
    <source>
        <dbReference type="SAM" id="SignalP"/>
    </source>
</evidence>
<organism evidence="2 3">
    <name type="scientific">Chryseobacterium endalhagicum</name>
    <dbReference type="NCBI Taxonomy" id="2797638"/>
    <lineage>
        <taxon>Bacteria</taxon>
        <taxon>Pseudomonadati</taxon>
        <taxon>Bacteroidota</taxon>
        <taxon>Flavobacteriia</taxon>
        <taxon>Flavobacteriales</taxon>
        <taxon>Weeksellaceae</taxon>
        <taxon>Chryseobacterium group</taxon>
        <taxon>Chryseobacterium</taxon>
    </lineage>
</organism>
<evidence type="ECO:0000313" key="3">
    <source>
        <dbReference type="Proteomes" id="UP000661696"/>
    </source>
</evidence>
<comment type="caution">
    <text evidence="2">The sequence shown here is derived from an EMBL/GenBank/DDBJ whole genome shotgun (WGS) entry which is preliminary data.</text>
</comment>